<dbReference type="Proteomes" id="UP000325558">
    <property type="component" value="Unassembled WGS sequence"/>
</dbReference>
<dbReference type="AlphaFoldDB" id="A0A5N6YR65"/>
<sequence length="51" mass="5728">MVSYADTASLRHDVDTLDRSGREVKGWVKVGGLACQVELLKGWEDCLYSRL</sequence>
<proteinExistence type="predicted"/>
<name>A0A5N6YR65_9EURO</name>
<protein>
    <submittedName>
        <fullName evidence="1">Uncharacterized protein</fullName>
    </submittedName>
</protein>
<dbReference type="EMBL" id="ML737112">
    <property type="protein sequence ID" value="KAE8347901.1"/>
    <property type="molecule type" value="Genomic_DNA"/>
</dbReference>
<evidence type="ECO:0000313" key="1">
    <source>
        <dbReference type="EMBL" id="KAE8347901.1"/>
    </source>
</evidence>
<reference evidence="1" key="1">
    <citation type="submission" date="2019-04" db="EMBL/GenBank/DDBJ databases">
        <title>Friends and foes A comparative genomics study of 23 Aspergillus species from section Flavi.</title>
        <authorList>
            <consortium name="DOE Joint Genome Institute"/>
            <person name="Kjaerbolling I."/>
            <person name="Vesth T."/>
            <person name="Frisvad J.C."/>
            <person name="Nybo J.L."/>
            <person name="Theobald S."/>
            <person name="Kildgaard S."/>
            <person name="Isbrandt T."/>
            <person name="Kuo A."/>
            <person name="Sato A."/>
            <person name="Lyhne E.K."/>
            <person name="Kogle M.E."/>
            <person name="Wiebenga A."/>
            <person name="Kun R.S."/>
            <person name="Lubbers R.J."/>
            <person name="Makela M.R."/>
            <person name="Barry K."/>
            <person name="Chovatia M."/>
            <person name="Clum A."/>
            <person name="Daum C."/>
            <person name="Haridas S."/>
            <person name="He G."/>
            <person name="LaButti K."/>
            <person name="Lipzen A."/>
            <person name="Mondo S."/>
            <person name="Riley R."/>
            <person name="Salamov A."/>
            <person name="Simmons B.A."/>
            <person name="Magnuson J.K."/>
            <person name="Henrissat B."/>
            <person name="Mortensen U.H."/>
            <person name="Larsen T.O."/>
            <person name="Devries R.P."/>
            <person name="Grigoriev I.V."/>
            <person name="Machida M."/>
            <person name="Baker S.E."/>
            <person name="Andersen M.R."/>
        </authorList>
    </citation>
    <scope>NUCLEOTIDE SEQUENCE</scope>
    <source>
        <strain evidence="1">CBS 117612</strain>
    </source>
</reference>
<gene>
    <name evidence="1" type="ORF">BDV24DRAFT_121544</name>
</gene>
<organism evidence="1">
    <name type="scientific">Aspergillus arachidicola</name>
    <dbReference type="NCBI Taxonomy" id="656916"/>
    <lineage>
        <taxon>Eukaryota</taxon>
        <taxon>Fungi</taxon>
        <taxon>Dikarya</taxon>
        <taxon>Ascomycota</taxon>
        <taxon>Pezizomycotina</taxon>
        <taxon>Eurotiomycetes</taxon>
        <taxon>Eurotiomycetidae</taxon>
        <taxon>Eurotiales</taxon>
        <taxon>Aspergillaceae</taxon>
        <taxon>Aspergillus</taxon>
        <taxon>Aspergillus subgen. Circumdati</taxon>
    </lineage>
</organism>
<accession>A0A5N6YR65</accession>